<dbReference type="GO" id="GO:0140359">
    <property type="term" value="F:ABC-type transporter activity"/>
    <property type="evidence" value="ECO:0007669"/>
    <property type="project" value="InterPro"/>
</dbReference>
<evidence type="ECO:0000256" key="2">
    <source>
        <dbReference type="ARBA" id="ARBA00022475"/>
    </source>
</evidence>
<feature type="transmembrane region" description="Helical" evidence="6">
    <location>
        <begin position="267"/>
        <end position="290"/>
    </location>
</feature>
<organism evidence="8 9">
    <name type="scientific">Lactobacillus gallinarum DSM 10532 = JCM 2011</name>
    <dbReference type="NCBI Taxonomy" id="1423748"/>
    <lineage>
        <taxon>Bacteria</taxon>
        <taxon>Bacillati</taxon>
        <taxon>Bacillota</taxon>
        <taxon>Bacilli</taxon>
        <taxon>Lactobacillales</taxon>
        <taxon>Lactobacillaceae</taxon>
        <taxon>Lactobacillus</taxon>
    </lineage>
</organism>
<evidence type="ECO:0000313" key="8">
    <source>
        <dbReference type="EMBL" id="KRL19733.1"/>
    </source>
</evidence>
<sequence length="401" mass="44520">MHKIWLVAKETYRREVKTWSYLFMILAPFIMVFVIFGIGFMTGSGDDSYVGVVTDNAALRQSVKKSDDFDNYASVAKAKKAYHNDDIDGYVVVQEKDNRIIATYHSDEKMDDDLKSEFLISLKNVQQDLNLKAAQLSAKQIQALSNQVDFKQTIKQSDGSADNPVQEITFFILIFLLYFLVLTYVQVTAQDIATEKGTKMMEVIFSSMPGGDYFIGKILGIFGEIITQVLIYALGLAGCYYAAPYIGGVSDSFNKFKPMIYQVVGNLLSWGLLFTVLALVLFIIFAAFCGALTAKSENANKAVSPLTTVGIVGFLIAINLQSAGDPIWAKILSYVPFLSSFIMPMRVLKGNATGFEAGISAVAALLAIVISFMWIRRIYPKLILQTDDLGPWQNFKRGLLN</sequence>
<dbReference type="PATRIC" id="fig|1423748.3.peg.438"/>
<dbReference type="Proteomes" id="UP000051311">
    <property type="component" value="Unassembled WGS sequence"/>
</dbReference>
<evidence type="ECO:0000313" key="9">
    <source>
        <dbReference type="Proteomes" id="UP000051311"/>
    </source>
</evidence>
<evidence type="ECO:0000256" key="5">
    <source>
        <dbReference type="ARBA" id="ARBA00023136"/>
    </source>
</evidence>
<dbReference type="Pfam" id="PF12698">
    <property type="entry name" value="ABC2_membrane_3"/>
    <property type="match status" value="1"/>
</dbReference>
<evidence type="ECO:0000256" key="3">
    <source>
        <dbReference type="ARBA" id="ARBA00022692"/>
    </source>
</evidence>
<protein>
    <submittedName>
        <fullName evidence="8">ABC superfamily ATP binding cassette transporter, membrane protein</fullName>
    </submittedName>
</protein>
<dbReference type="OrthoDB" id="9768837at2"/>
<dbReference type="PANTHER" id="PTHR30294:SF29">
    <property type="entry name" value="MULTIDRUG ABC TRANSPORTER PERMEASE YBHS-RELATED"/>
    <property type="match status" value="1"/>
</dbReference>
<dbReference type="PANTHER" id="PTHR30294">
    <property type="entry name" value="MEMBRANE COMPONENT OF ABC TRANSPORTER YHHJ-RELATED"/>
    <property type="match status" value="1"/>
</dbReference>
<dbReference type="InterPro" id="IPR051449">
    <property type="entry name" value="ABC-2_transporter_component"/>
</dbReference>
<dbReference type="STRING" id="1423748.FC37_GL000414"/>
<gene>
    <name evidence="8" type="ORF">FC37_GL000414</name>
</gene>
<dbReference type="AlphaFoldDB" id="A0A0R1NQ27"/>
<feature type="transmembrane region" description="Helical" evidence="6">
    <location>
        <begin position="302"/>
        <end position="321"/>
    </location>
</feature>
<feature type="transmembrane region" description="Helical" evidence="6">
    <location>
        <begin position="21"/>
        <end position="41"/>
    </location>
</feature>
<dbReference type="EMBL" id="AZEL01000079">
    <property type="protein sequence ID" value="KRL19733.1"/>
    <property type="molecule type" value="Genomic_DNA"/>
</dbReference>
<keyword evidence="5 6" id="KW-0472">Membrane</keyword>
<dbReference type="RefSeq" id="WP_025005883.1">
    <property type="nucleotide sequence ID" value="NZ_AZEL01000079.1"/>
</dbReference>
<comment type="subcellular location">
    <subcellularLocation>
        <location evidence="1">Cell membrane</location>
        <topology evidence="1">Multi-pass membrane protein</topology>
    </subcellularLocation>
</comment>
<evidence type="ECO:0000259" key="7">
    <source>
        <dbReference type="Pfam" id="PF12698"/>
    </source>
</evidence>
<proteinExistence type="predicted"/>
<accession>A0A0R1NQ27</accession>
<feature type="transmembrane region" description="Helical" evidence="6">
    <location>
        <begin position="168"/>
        <end position="187"/>
    </location>
</feature>
<dbReference type="GO" id="GO:0005886">
    <property type="term" value="C:plasma membrane"/>
    <property type="evidence" value="ECO:0007669"/>
    <property type="project" value="UniProtKB-SubCell"/>
</dbReference>
<evidence type="ECO:0000256" key="6">
    <source>
        <dbReference type="SAM" id="Phobius"/>
    </source>
</evidence>
<keyword evidence="4 6" id="KW-1133">Transmembrane helix</keyword>
<keyword evidence="2" id="KW-1003">Cell membrane</keyword>
<comment type="caution">
    <text evidence="8">The sequence shown here is derived from an EMBL/GenBank/DDBJ whole genome shotgun (WGS) entry which is preliminary data.</text>
</comment>
<feature type="transmembrane region" description="Helical" evidence="6">
    <location>
        <begin position="357"/>
        <end position="375"/>
    </location>
</feature>
<name>A0A0R1NQ27_9LACO</name>
<evidence type="ECO:0000256" key="1">
    <source>
        <dbReference type="ARBA" id="ARBA00004651"/>
    </source>
</evidence>
<reference evidence="8 9" key="1">
    <citation type="journal article" date="2015" name="Genome Announc.">
        <title>Expanding the biotechnology potential of lactobacilli through comparative genomics of 213 strains and associated genera.</title>
        <authorList>
            <person name="Sun Z."/>
            <person name="Harris H.M."/>
            <person name="McCann A."/>
            <person name="Guo C."/>
            <person name="Argimon S."/>
            <person name="Zhang W."/>
            <person name="Yang X."/>
            <person name="Jeffery I.B."/>
            <person name="Cooney J.C."/>
            <person name="Kagawa T.F."/>
            <person name="Liu W."/>
            <person name="Song Y."/>
            <person name="Salvetti E."/>
            <person name="Wrobel A."/>
            <person name="Rasinkangas P."/>
            <person name="Parkhill J."/>
            <person name="Rea M.C."/>
            <person name="O'Sullivan O."/>
            <person name="Ritari J."/>
            <person name="Douillard F.P."/>
            <person name="Paul Ross R."/>
            <person name="Yang R."/>
            <person name="Briner A.E."/>
            <person name="Felis G.E."/>
            <person name="de Vos W.M."/>
            <person name="Barrangou R."/>
            <person name="Klaenhammer T.R."/>
            <person name="Caufield P.W."/>
            <person name="Cui Y."/>
            <person name="Zhang H."/>
            <person name="O'Toole P.W."/>
        </authorList>
    </citation>
    <scope>NUCLEOTIDE SEQUENCE [LARGE SCALE GENOMIC DNA]</scope>
    <source>
        <strain evidence="8 9">DSM 10532</strain>
    </source>
</reference>
<keyword evidence="3 6" id="KW-0812">Transmembrane</keyword>
<evidence type="ECO:0000256" key="4">
    <source>
        <dbReference type="ARBA" id="ARBA00022989"/>
    </source>
</evidence>
<dbReference type="InterPro" id="IPR013525">
    <property type="entry name" value="ABC2_TM"/>
</dbReference>
<feature type="transmembrane region" description="Helical" evidence="6">
    <location>
        <begin position="229"/>
        <end position="247"/>
    </location>
</feature>
<dbReference type="eggNOG" id="COG1668">
    <property type="taxonomic scope" value="Bacteria"/>
</dbReference>
<feature type="domain" description="ABC-2 type transporter transmembrane" evidence="7">
    <location>
        <begin position="19"/>
        <end position="374"/>
    </location>
</feature>